<feature type="non-terminal residue" evidence="1">
    <location>
        <position position="1"/>
    </location>
</feature>
<organism evidence="1">
    <name type="scientific">Amblyomma aureolatum</name>
    <dbReference type="NCBI Taxonomy" id="187763"/>
    <lineage>
        <taxon>Eukaryota</taxon>
        <taxon>Metazoa</taxon>
        <taxon>Ecdysozoa</taxon>
        <taxon>Arthropoda</taxon>
        <taxon>Chelicerata</taxon>
        <taxon>Arachnida</taxon>
        <taxon>Acari</taxon>
        <taxon>Parasitiformes</taxon>
        <taxon>Ixodida</taxon>
        <taxon>Ixodoidea</taxon>
        <taxon>Ixodidae</taxon>
        <taxon>Amblyomminae</taxon>
        <taxon>Amblyomma</taxon>
    </lineage>
</organism>
<protein>
    <submittedName>
        <fullName evidence="1">Putative lipocalin-6 2 lipocalin</fullName>
    </submittedName>
</protein>
<name>A0A1E1X1M7_9ACAR</name>
<dbReference type="EMBL" id="GFAC01006031">
    <property type="protein sequence ID" value="JAT93157.1"/>
    <property type="molecule type" value="mRNA"/>
</dbReference>
<dbReference type="Pfam" id="PF02098">
    <property type="entry name" value="His_binding"/>
    <property type="match status" value="1"/>
</dbReference>
<proteinExistence type="evidence at transcript level"/>
<sequence length="176" mass="19841">PEPDTNGWNLLLMGTVLQQTVRNYDNTHNKTTCPKATTVGRDEGTYQVTEKVEYLNRTSEEGVWMSFNSTFQFYNESTRPYSLMNTTEKSGGPPASYRFLYVDGNCTVMQLVFVNYSGSVLPRPGQGVLCGIWVKPEAIGSESPDCNSTFYQRCNNTGVYSVYSEEECNRTTEKPE</sequence>
<reference evidence="1" key="1">
    <citation type="journal article" date="2017" name="Front. Cell. Infect. Microbiol.">
        <title>The Distinct Transcriptional Response of the Midgut of Amblyomma sculptum and Amblyomma aureolatum Ticks to Rickettsia rickettsii Correlates to Their Differences in Susceptibility to Infection.</title>
        <authorList>
            <person name="Martins L.A."/>
            <person name="Galletti M.F.B.M."/>
            <person name="Ribeiro J.M."/>
            <person name="Fujita A."/>
            <person name="Costa F.B."/>
            <person name="Labruna M.B."/>
            <person name="Daffre S."/>
            <person name="Fogaca A.C."/>
        </authorList>
    </citation>
    <scope>NUCLEOTIDE SEQUENCE</scope>
</reference>
<dbReference type="SUPFAM" id="SSF50814">
    <property type="entry name" value="Lipocalins"/>
    <property type="match status" value="1"/>
</dbReference>
<evidence type="ECO:0000313" key="1">
    <source>
        <dbReference type="EMBL" id="JAT93157.1"/>
    </source>
</evidence>
<dbReference type="Gene3D" id="2.40.128.20">
    <property type="match status" value="1"/>
</dbReference>
<dbReference type="InterPro" id="IPR012674">
    <property type="entry name" value="Calycin"/>
</dbReference>
<dbReference type="InterPro" id="IPR002970">
    <property type="entry name" value="Tick_his-bd"/>
</dbReference>
<dbReference type="GO" id="GO:0030682">
    <property type="term" value="P:symbiont-mediated perturbation of host defenses"/>
    <property type="evidence" value="ECO:0007669"/>
    <property type="project" value="InterPro"/>
</dbReference>
<dbReference type="GO" id="GO:0043176">
    <property type="term" value="F:amine binding"/>
    <property type="evidence" value="ECO:0007669"/>
    <property type="project" value="InterPro"/>
</dbReference>
<accession>A0A1E1X1M7</accession>
<dbReference type="AlphaFoldDB" id="A0A1E1X1M7"/>